<sequence length="60" mass="6408">MKKFGLGILTGIAGTVATVATAAFTFHKVAIKPIEEEEAKFEATSRNSARKAAQSHGVRY</sequence>
<proteinExistence type="predicted"/>
<evidence type="ECO:0000256" key="2">
    <source>
        <dbReference type="SAM" id="SignalP"/>
    </source>
</evidence>
<protein>
    <recommendedName>
        <fullName evidence="5">DUF3042 family protein</fullName>
    </recommendedName>
</protein>
<organism evidence="3 4">
    <name type="scientific">Weissella oryzae (strain DSM 25784 / JCM 18191 / LMG 30913 / SG25)</name>
    <dbReference type="NCBI Taxonomy" id="1329250"/>
    <lineage>
        <taxon>Bacteria</taxon>
        <taxon>Bacillati</taxon>
        <taxon>Bacillota</taxon>
        <taxon>Bacilli</taxon>
        <taxon>Lactobacillales</taxon>
        <taxon>Lactobacillaceae</taxon>
        <taxon>Weissella</taxon>
    </lineage>
</organism>
<gene>
    <name evidence="3" type="ORF">WOSG25_140460</name>
</gene>
<dbReference type="eggNOG" id="ENOG50307RP">
    <property type="taxonomic scope" value="Bacteria"/>
</dbReference>
<feature type="region of interest" description="Disordered" evidence="1">
    <location>
        <begin position="40"/>
        <end position="60"/>
    </location>
</feature>
<evidence type="ECO:0000256" key="1">
    <source>
        <dbReference type="SAM" id="MobiDB-lite"/>
    </source>
</evidence>
<feature type="chain" id="PRO_5001659672" description="DUF3042 family protein" evidence="2">
    <location>
        <begin position="23"/>
        <end position="60"/>
    </location>
</feature>
<dbReference type="Pfam" id="PF11240">
    <property type="entry name" value="DUF3042"/>
    <property type="match status" value="1"/>
</dbReference>
<keyword evidence="2" id="KW-0732">Signal</keyword>
<feature type="signal peptide" evidence="2">
    <location>
        <begin position="1"/>
        <end position="22"/>
    </location>
</feature>
<evidence type="ECO:0000313" key="3">
    <source>
        <dbReference type="EMBL" id="GAK31743.1"/>
    </source>
</evidence>
<keyword evidence="4" id="KW-1185">Reference proteome</keyword>
<accession>A0A069CX14</accession>
<dbReference type="Proteomes" id="UP000030643">
    <property type="component" value="Unassembled WGS sequence"/>
</dbReference>
<reference evidence="4" key="1">
    <citation type="journal article" date="2014" name="Genome Announc.">
        <title>Draft genome sequence of Weissella oryzae SG25T, isolated from fermented rice grains.</title>
        <authorList>
            <person name="Tanizawa Y."/>
            <person name="Fujisawa T."/>
            <person name="Mochizuki T."/>
            <person name="Kaminuma E."/>
            <person name="Suzuki Y."/>
            <person name="Nakamura Y."/>
            <person name="Tohno M."/>
        </authorList>
    </citation>
    <scope>NUCLEOTIDE SEQUENCE [LARGE SCALE GENOMIC DNA]</scope>
    <source>
        <strain evidence="4">DSM 25784 / JCM 18191 / LMG 30913 / SG25</strain>
    </source>
</reference>
<dbReference type="AlphaFoldDB" id="A0A069CX14"/>
<dbReference type="RefSeq" id="WP_027699680.1">
    <property type="nucleotide sequence ID" value="NZ_DF820497.1"/>
</dbReference>
<evidence type="ECO:0000313" key="4">
    <source>
        <dbReference type="Proteomes" id="UP000030643"/>
    </source>
</evidence>
<evidence type="ECO:0008006" key="5">
    <source>
        <dbReference type="Google" id="ProtNLM"/>
    </source>
</evidence>
<dbReference type="EMBL" id="DF820497">
    <property type="protein sequence ID" value="GAK31743.1"/>
    <property type="molecule type" value="Genomic_DNA"/>
</dbReference>
<dbReference type="OrthoDB" id="2144046at2"/>
<dbReference type="STRING" id="1329250.WOSG25_140460"/>
<name>A0A069CX14_WEIOS</name>
<dbReference type="InterPro" id="IPR021402">
    <property type="entry name" value="DUF3042"/>
</dbReference>